<accession>A0AAG5D697</accession>
<proteinExistence type="predicted"/>
<evidence type="ECO:0000313" key="1">
    <source>
        <dbReference type="EnsemblMetazoa" id="ENSAATROPP006842"/>
    </source>
</evidence>
<organism evidence="1 2">
    <name type="scientific">Anopheles atroparvus</name>
    <name type="common">European mosquito</name>
    <dbReference type="NCBI Taxonomy" id="41427"/>
    <lineage>
        <taxon>Eukaryota</taxon>
        <taxon>Metazoa</taxon>
        <taxon>Ecdysozoa</taxon>
        <taxon>Arthropoda</taxon>
        <taxon>Hexapoda</taxon>
        <taxon>Insecta</taxon>
        <taxon>Pterygota</taxon>
        <taxon>Neoptera</taxon>
        <taxon>Endopterygota</taxon>
        <taxon>Diptera</taxon>
        <taxon>Nematocera</taxon>
        <taxon>Culicoidea</taxon>
        <taxon>Culicidae</taxon>
        <taxon>Anophelinae</taxon>
        <taxon>Anopheles</taxon>
    </lineage>
</organism>
<dbReference type="EnsemblMetazoa" id="ENSAATROPT007627">
    <property type="protein sequence ID" value="ENSAATROPP006842"/>
    <property type="gene ID" value="ENSAATROPG006212"/>
</dbReference>
<dbReference type="AlphaFoldDB" id="A0AAG5D697"/>
<reference evidence="1" key="1">
    <citation type="submission" date="2024-04" db="UniProtKB">
        <authorList>
            <consortium name="EnsemblMetazoa"/>
        </authorList>
    </citation>
    <scope>IDENTIFICATION</scope>
    <source>
        <strain evidence="1">EBRO</strain>
    </source>
</reference>
<keyword evidence="2" id="KW-1185">Reference proteome</keyword>
<dbReference type="Proteomes" id="UP000075880">
    <property type="component" value="Unassembled WGS sequence"/>
</dbReference>
<name>A0AAG5D697_ANOAO</name>
<evidence type="ECO:0000313" key="2">
    <source>
        <dbReference type="Proteomes" id="UP000075880"/>
    </source>
</evidence>
<sequence length="47" mass="5622">MNCSKKVQKNKFWQILYKYFGWTDVLILLMSSAKARKCDVYICDIVE</sequence>
<protein>
    <submittedName>
        <fullName evidence="1">Uncharacterized protein</fullName>
    </submittedName>
</protein>